<gene>
    <name evidence="1" type="ORF">GCM10010334_81100</name>
</gene>
<dbReference type="RefSeq" id="WP_189828322.1">
    <property type="nucleotide sequence ID" value="NZ_BMVC01000029.1"/>
</dbReference>
<dbReference type="AlphaFoldDB" id="A0A918X8I3"/>
<organism evidence="1 2">
    <name type="scientific">Streptomyces finlayi</name>
    <dbReference type="NCBI Taxonomy" id="67296"/>
    <lineage>
        <taxon>Bacteria</taxon>
        <taxon>Bacillati</taxon>
        <taxon>Actinomycetota</taxon>
        <taxon>Actinomycetes</taxon>
        <taxon>Kitasatosporales</taxon>
        <taxon>Streptomycetaceae</taxon>
        <taxon>Streptomyces</taxon>
    </lineage>
</organism>
<comment type="caution">
    <text evidence="1">The sequence shown here is derived from an EMBL/GenBank/DDBJ whole genome shotgun (WGS) entry which is preliminary data.</text>
</comment>
<reference evidence="1" key="2">
    <citation type="submission" date="2020-09" db="EMBL/GenBank/DDBJ databases">
        <authorList>
            <person name="Sun Q."/>
            <person name="Ohkuma M."/>
        </authorList>
    </citation>
    <scope>NUCLEOTIDE SEQUENCE</scope>
    <source>
        <strain evidence="1">JCM 4637</strain>
    </source>
</reference>
<reference evidence="1" key="1">
    <citation type="journal article" date="2014" name="Int. J. Syst. Evol. Microbiol.">
        <title>Complete genome sequence of Corynebacterium casei LMG S-19264T (=DSM 44701T), isolated from a smear-ripened cheese.</title>
        <authorList>
            <consortium name="US DOE Joint Genome Institute (JGI-PGF)"/>
            <person name="Walter F."/>
            <person name="Albersmeier A."/>
            <person name="Kalinowski J."/>
            <person name="Ruckert C."/>
        </authorList>
    </citation>
    <scope>NUCLEOTIDE SEQUENCE</scope>
    <source>
        <strain evidence="1">JCM 4637</strain>
    </source>
</reference>
<evidence type="ECO:0000313" key="1">
    <source>
        <dbReference type="EMBL" id="GHD18327.1"/>
    </source>
</evidence>
<name>A0A918X8I3_9ACTN</name>
<dbReference type="Proteomes" id="UP000638353">
    <property type="component" value="Unassembled WGS sequence"/>
</dbReference>
<evidence type="ECO:0000313" key="2">
    <source>
        <dbReference type="Proteomes" id="UP000638353"/>
    </source>
</evidence>
<accession>A0A918X8I3</accession>
<proteinExistence type="predicted"/>
<protein>
    <submittedName>
        <fullName evidence="1">Uncharacterized protein</fullName>
    </submittedName>
</protein>
<sequence length="295" mass="32249">MTPRIEELLTRARLTTTPYPQSDIDAAEARLAARLRTAARQDGLAQLDGPAGCAQPYERPEGEAARDLRILCEAVAGHTGALDELELDTEREEFATGVMPAPAGARVLGCLLHLAKETEAAQFWWQFAAGAEDLAAAYCLFLHHLALGEDTAAEFWLAQAATPDPEEGTVAAALRILRLLKQDHLTIPDPVTAVLAYMPVALAYVDDDLDLPLPEPGFNDRIRLIAATRTLSHGLDAHQRHQALARRTFPRPELTEPDHVHLEPKYPRPDDDVPLPAPDLIHFNALRSALLGTQS</sequence>
<dbReference type="EMBL" id="BMVC01000029">
    <property type="protein sequence ID" value="GHD18327.1"/>
    <property type="molecule type" value="Genomic_DNA"/>
</dbReference>